<keyword evidence="1" id="KW-0653">Protein transport</keyword>
<protein>
    <recommendedName>
        <fullName evidence="1">Exocyst complex component Sec8</fullName>
    </recommendedName>
</protein>
<dbReference type="Proteomes" id="UP001474421">
    <property type="component" value="Unassembled WGS sequence"/>
</dbReference>
<feature type="compositionally biased region" description="Polar residues" evidence="3">
    <location>
        <begin position="100"/>
        <end position="113"/>
    </location>
</feature>
<dbReference type="PANTHER" id="PTHR14146:SF0">
    <property type="entry name" value="EXOCYST COMPLEX COMPONENT 4"/>
    <property type="match status" value="1"/>
</dbReference>
<sequence length="125" mass="14336">TLSTSDNVEDREHEKARLEEAYEKCDRNLDELIVQHYTELMTAICTYQSITERITTSRNKIKQGSEGSLVPSKESGPFQGLMDKVQLCVRRQIRNKARSRLTQTQLSPATGQKQKQRQKDLEGLP</sequence>
<organism evidence="4 5">
    <name type="scientific">Crotalus adamanteus</name>
    <name type="common">Eastern diamondback rattlesnake</name>
    <dbReference type="NCBI Taxonomy" id="8729"/>
    <lineage>
        <taxon>Eukaryota</taxon>
        <taxon>Metazoa</taxon>
        <taxon>Chordata</taxon>
        <taxon>Craniata</taxon>
        <taxon>Vertebrata</taxon>
        <taxon>Euteleostomi</taxon>
        <taxon>Lepidosauria</taxon>
        <taxon>Squamata</taxon>
        <taxon>Bifurcata</taxon>
        <taxon>Unidentata</taxon>
        <taxon>Episquamata</taxon>
        <taxon>Toxicofera</taxon>
        <taxon>Serpentes</taxon>
        <taxon>Colubroidea</taxon>
        <taxon>Viperidae</taxon>
        <taxon>Crotalinae</taxon>
        <taxon>Crotalus</taxon>
    </lineage>
</organism>
<keyword evidence="1" id="KW-0268">Exocytosis</keyword>
<gene>
    <name evidence="4" type="ORF">NXF25_013256</name>
</gene>
<dbReference type="GO" id="GO:0006612">
    <property type="term" value="P:protein targeting to membrane"/>
    <property type="evidence" value="ECO:0007669"/>
    <property type="project" value="UniProtKB-UniRule"/>
</dbReference>
<dbReference type="GO" id="GO:0045202">
    <property type="term" value="C:synapse"/>
    <property type="evidence" value="ECO:0007669"/>
    <property type="project" value="TreeGrafter"/>
</dbReference>
<dbReference type="GO" id="GO:0000145">
    <property type="term" value="C:exocyst"/>
    <property type="evidence" value="ECO:0007669"/>
    <property type="project" value="UniProtKB-UniRule"/>
</dbReference>
<comment type="caution">
    <text evidence="4">The sequence shown here is derived from an EMBL/GenBank/DDBJ whole genome shotgun (WGS) entry which is preliminary data.</text>
</comment>
<keyword evidence="2" id="KW-0175">Coiled coil</keyword>
<feature type="region of interest" description="Disordered" evidence="3">
    <location>
        <begin position="58"/>
        <end position="78"/>
    </location>
</feature>
<dbReference type="GO" id="GO:0090522">
    <property type="term" value="P:vesicle tethering involved in exocytosis"/>
    <property type="evidence" value="ECO:0007669"/>
    <property type="project" value="UniProtKB-UniRule"/>
</dbReference>
<dbReference type="AlphaFoldDB" id="A0AAW1BEJ4"/>
<feature type="non-terminal residue" evidence="4">
    <location>
        <position position="1"/>
    </location>
</feature>
<reference evidence="4 5" key="1">
    <citation type="journal article" date="2024" name="Proc. Natl. Acad. Sci. U.S.A.">
        <title>The genetic regulatory architecture and epigenomic basis for age-related changes in rattlesnake venom.</title>
        <authorList>
            <person name="Hogan M.P."/>
            <person name="Holding M.L."/>
            <person name="Nystrom G.S."/>
            <person name="Colston T.J."/>
            <person name="Bartlett D.A."/>
            <person name="Mason A.J."/>
            <person name="Ellsworth S.A."/>
            <person name="Rautsaw R.M."/>
            <person name="Lawrence K.C."/>
            <person name="Strickland J.L."/>
            <person name="He B."/>
            <person name="Fraser P."/>
            <person name="Margres M.J."/>
            <person name="Gilbert D.M."/>
            <person name="Gibbs H.L."/>
            <person name="Parkinson C.L."/>
            <person name="Rokyta D.R."/>
        </authorList>
    </citation>
    <scope>NUCLEOTIDE SEQUENCE [LARGE SCALE GENOMIC DNA]</scope>
    <source>
        <strain evidence="4">DRR0105</strain>
    </source>
</reference>
<keyword evidence="5" id="KW-1185">Reference proteome</keyword>
<feature type="coiled-coil region" evidence="2">
    <location>
        <begin position="8"/>
        <end position="35"/>
    </location>
</feature>
<dbReference type="PANTHER" id="PTHR14146">
    <property type="entry name" value="EXOCYST COMPLEX COMPONENT 4"/>
    <property type="match status" value="1"/>
</dbReference>
<dbReference type="GO" id="GO:0007268">
    <property type="term" value="P:chemical synaptic transmission"/>
    <property type="evidence" value="ECO:0007669"/>
    <property type="project" value="TreeGrafter"/>
</dbReference>
<feature type="region of interest" description="Disordered" evidence="3">
    <location>
        <begin position="98"/>
        <end position="125"/>
    </location>
</feature>
<evidence type="ECO:0000313" key="5">
    <source>
        <dbReference type="Proteomes" id="UP001474421"/>
    </source>
</evidence>
<comment type="function">
    <text evidence="1">Component of the exocyst complex involved in the docking of exocytic vesicles with fusion sites on the plasma membrane.</text>
</comment>
<keyword evidence="1" id="KW-0813">Transport</keyword>
<evidence type="ECO:0000256" key="1">
    <source>
        <dbReference type="RuleBase" id="RU367079"/>
    </source>
</evidence>
<name>A0AAW1BEJ4_CROAD</name>
<comment type="similarity">
    <text evidence="1">Belongs to the SEC8 family.</text>
</comment>
<evidence type="ECO:0000313" key="4">
    <source>
        <dbReference type="EMBL" id="KAK9400237.1"/>
    </source>
</evidence>
<evidence type="ECO:0000256" key="3">
    <source>
        <dbReference type="SAM" id="MobiDB-lite"/>
    </source>
</evidence>
<proteinExistence type="inferred from homology"/>
<dbReference type="EMBL" id="JAOTOJ010000006">
    <property type="protein sequence ID" value="KAK9400237.1"/>
    <property type="molecule type" value="Genomic_DNA"/>
</dbReference>
<dbReference type="GO" id="GO:0032584">
    <property type="term" value="C:growth cone membrane"/>
    <property type="evidence" value="ECO:0007669"/>
    <property type="project" value="TreeGrafter"/>
</dbReference>
<dbReference type="InterPro" id="IPR039682">
    <property type="entry name" value="Sec8/EXOC4"/>
</dbReference>
<dbReference type="GO" id="GO:0015031">
    <property type="term" value="P:protein transport"/>
    <property type="evidence" value="ECO:0007669"/>
    <property type="project" value="UniProtKB-KW"/>
</dbReference>
<evidence type="ECO:0000256" key="2">
    <source>
        <dbReference type="SAM" id="Coils"/>
    </source>
</evidence>
<accession>A0AAW1BEJ4</accession>
<dbReference type="GO" id="GO:0006893">
    <property type="term" value="P:Golgi to plasma membrane transport"/>
    <property type="evidence" value="ECO:0007669"/>
    <property type="project" value="TreeGrafter"/>
</dbReference>